<dbReference type="GO" id="GO:0006310">
    <property type="term" value="P:DNA recombination"/>
    <property type="evidence" value="ECO:0007669"/>
    <property type="project" value="UniProtKB-KW"/>
</dbReference>
<dbReference type="CDD" id="cd01184">
    <property type="entry name" value="INT_C_like_1"/>
    <property type="match status" value="1"/>
</dbReference>
<reference evidence="6 7" key="1">
    <citation type="journal article" date="2012" name="Int. J. Syst. Evol. Microbiol.">
        <title>Vibrio caribbeanicus sp. nov., isolated from the marine sponge Scleritoderma cyanea.</title>
        <authorList>
            <person name="Hoffmann M."/>
            <person name="Monday S.R."/>
            <person name="Allard M.W."/>
            <person name="Strain E.A."/>
            <person name="Whittaker P."/>
            <person name="Naum M."/>
            <person name="McCarthy P.J."/>
            <person name="Lopez J.V."/>
            <person name="Fischer M."/>
            <person name="Brown E.W."/>
        </authorList>
    </citation>
    <scope>NUCLEOTIDE SEQUENCE [LARGE SCALE GENOMIC DNA]</scope>
    <source>
        <strain evidence="6 7">ATCC 700023</strain>
    </source>
</reference>
<evidence type="ECO:0000259" key="5">
    <source>
        <dbReference type="PROSITE" id="PS51898"/>
    </source>
</evidence>
<dbReference type="SUPFAM" id="SSF56349">
    <property type="entry name" value="DNA breaking-rejoining enzymes"/>
    <property type="match status" value="1"/>
</dbReference>
<keyword evidence="4" id="KW-0233">DNA recombination</keyword>
<dbReference type="GO" id="GO:0015074">
    <property type="term" value="P:DNA integration"/>
    <property type="evidence" value="ECO:0007669"/>
    <property type="project" value="UniProtKB-KW"/>
</dbReference>
<feature type="domain" description="Tyr recombinase" evidence="5">
    <location>
        <begin position="225"/>
        <end position="416"/>
    </location>
</feature>
<keyword evidence="7" id="KW-1185">Reference proteome</keyword>
<dbReference type="InterPro" id="IPR050090">
    <property type="entry name" value="Tyrosine_recombinase_XerCD"/>
</dbReference>
<dbReference type="InterPro" id="IPR010998">
    <property type="entry name" value="Integrase_recombinase_N"/>
</dbReference>
<dbReference type="Gene3D" id="1.10.443.10">
    <property type="entry name" value="Intergrase catalytic core"/>
    <property type="match status" value="1"/>
</dbReference>
<dbReference type="InterPro" id="IPR013762">
    <property type="entry name" value="Integrase-like_cat_sf"/>
</dbReference>
<evidence type="ECO:0000256" key="1">
    <source>
        <dbReference type="ARBA" id="ARBA00008857"/>
    </source>
</evidence>
<organism evidence="6 7">
    <name type="scientific">Vibrio ichthyoenteri ATCC 700023</name>
    <dbReference type="NCBI Taxonomy" id="870968"/>
    <lineage>
        <taxon>Bacteria</taxon>
        <taxon>Pseudomonadati</taxon>
        <taxon>Pseudomonadota</taxon>
        <taxon>Gammaproteobacteria</taxon>
        <taxon>Vibrionales</taxon>
        <taxon>Vibrionaceae</taxon>
        <taxon>Vibrio</taxon>
    </lineage>
</organism>
<dbReference type="EMBL" id="AFWF01000159">
    <property type="protein sequence ID" value="EGU38794.1"/>
    <property type="molecule type" value="Genomic_DNA"/>
</dbReference>
<dbReference type="Proteomes" id="UP000004605">
    <property type="component" value="Unassembled WGS sequence"/>
</dbReference>
<dbReference type="PANTHER" id="PTHR30349:SF41">
    <property type="entry name" value="INTEGRASE_RECOMBINASE PROTEIN MJ0367-RELATED"/>
    <property type="match status" value="1"/>
</dbReference>
<accession>F9S2X1</accession>
<dbReference type="AlphaFoldDB" id="F9S2X1"/>
<sequence>MRGLKISKTGNWLFRYQIPLRHRHLFNDKYEIKRSLRTSDKQVALVKALQLELEIRISIQNSTPLSTPKTESHIPERPASPAFLIPKAKTTSRDPFKCLEKYRDSKQDLVNPKTIDMAYAKCHIVLTLLRAKSIKDIRRLQAEEARTLLSQYPVNATKHKQFSGMKGQQLIEANKKHKLPTLSTESVKDYIQKCSSFFEWCLQMEMTDINPFKGMRFKKTRKDSEAKNAYSHADLQKLFSTDIHTQKKYKHPHYYWLPLLGLYTGARLNELCQLYRQDICNKEGIWVIKIDDKLEGQRLKNNSSRRLIPIHDKLLELGFIDFINSVQHERIFPTLKQERDGFGTAASKWFGRFKSKLGFTRGHDFHSFRHTVATQLKNADVSSLLASEILGHAQNNITYDRYGKGICIKNLKLTIDKIELNVSLT</sequence>
<dbReference type="RefSeq" id="WP_006712427.1">
    <property type="nucleotide sequence ID" value="NZ_AFWF01000159.1"/>
</dbReference>
<evidence type="ECO:0000313" key="6">
    <source>
        <dbReference type="EMBL" id="EGU38794.1"/>
    </source>
</evidence>
<proteinExistence type="inferred from homology"/>
<dbReference type="InterPro" id="IPR002104">
    <property type="entry name" value="Integrase_catalytic"/>
</dbReference>
<dbReference type="InterPro" id="IPR011010">
    <property type="entry name" value="DNA_brk_join_enz"/>
</dbReference>
<comment type="caution">
    <text evidence="6">The sequence shown here is derived from an EMBL/GenBank/DDBJ whole genome shotgun (WGS) entry which is preliminary data.</text>
</comment>
<evidence type="ECO:0000256" key="3">
    <source>
        <dbReference type="ARBA" id="ARBA00023125"/>
    </source>
</evidence>
<keyword evidence="2" id="KW-0229">DNA integration</keyword>
<dbReference type="GO" id="GO:0003677">
    <property type="term" value="F:DNA binding"/>
    <property type="evidence" value="ECO:0007669"/>
    <property type="project" value="UniProtKB-KW"/>
</dbReference>
<dbReference type="PROSITE" id="PS51898">
    <property type="entry name" value="TYR_RECOMBINASE"/>
    <property type="match status" value="1"/>
</dbReference>
<protein>
    <recommendedName>
        <fullName evidence="5">Tyr recombinase domain-containing protein</fullName>
    </recommendedName>
</protein>
<name>F9S2X1_9VIBR</name>
<gene>
    <name evidence="6" type="ORF">VII00023_14971</name>
</gene>
<evidence type="ECO:0000256" key="2">
    <source>
        <dbReference type="ARBA" id="ARBA00022908"/>
    </source>
</evidence>
<evidence type="ECO:0000313" key="7">
    <source>
        <dbReference type="Proteomes" id="UP000004605"/>
    </source>
</evidence>
<comment type="similarity">
    <text evidence="1">Belongs to the 'phage' integrase family.</text>
</comment>
<dbReference type="InterPro" id="IPR046668">
    <property type="entry name" value="DUF6538"/>
</dbReference>
<keyword evidence="3" id="KW-0238">DNA-binding</keyword>
<evidence type="ECO:0000256" key="4">
    <source>
        <dbReference type="ARBA" id="ARBA00023172"/>
    </source>
</evidence>
<dbReference type="Pfam" id="PF20172">
    <property type="entry name" value="DUF6538"/>
    <property type="match status" value="1"/>
</dbReference>
<dbReference type="PANTHER" id="PTHR30349">
    <property type="entry name" value="PHAGE INTEGRASE-RELATED"/>
    <property type="match status" value="1"/>
</dbReference>
<dbReference type="Gene3D" id="1.10.150.130">
    <property type="match status" value="1"/>
</dbReference>
<dbReference type="OrthoDB" id="9784724at2"/>
<dbReference type="Pfam" id="PF00589">
    <property type="entry name" value="Phage_integrase"/>
    <property type="match status" value="1"/>
</dbReference>